<feature type="binding site" evidence="5">
    <location>
        <position position="415"/>
    </location>
    <ligand>
        <name>[4Fe-4S] cluster</name>
        <dbReference type="ChEBI" id="CHEBI:49883"/>
    </ligand>
</feature>
<comment type="cofactor">
    <cofactor evidence="5">
        <name>[4Fe-4S] cluster</name>
        <dbReference type="ChEBI" id="CHEBI:49883"/>
    </cofactor>
    <text evidence="5">Binds 1 [4Fe-4S] cluster per subunit.</text>
</comment>
<comment type="catalytic activity">
    <reaction evidence="5">
        <text>isopentenyl diphosphate + 2 oxidized [2Fe-2S]-[ferredoxin] + H2O = (2E)-4-hydroxy-3-methylbut-2-enyl diphosphate + 2 reduced [2Fe-2S]-[ferredoxin] + 2 H(+)</text>
        <dbReference type="Rhea" id="RHEA:24488"/>
        <dbReference type="Rhea" id="RHEA-COMP:10000"/>
        <dbReference type="Rhea" id="RHEA-COMP:10001"/>
        <dbReference type="ChEBI" id="CHEBI:15377"/>
        <dbReference type="ChEBI" id="CHEBI:15378"/>
        <dbReference type="ChEBI" id="CHEBI:33737"/>
        <dbReference type="ChEBI" id="CHEBI:33738"/>
        <dbReference type="ChEBI" id="CHEBI:128753"/>
        <dbReference type="ChEBI" id="CHEBI:128769"/>
        <dbReference type="EC" id="1.17.7.4"/>
    </reaction>
</comment>
<organism evidence="6 7">
    <name type="scientific">Actinomycetospora endophytica</name>
    <dbReference type="NCBI Taxonomy" id="2291215"/>
    <lineage>
        <taxon>Bacteria</taxon>
        <taxon>Bacillati</taxon>
        <taxon>Actinomycetota</taxon>
        <taxon>Actinomycetes</taxon>
        <taxon>Pseudonocardiales</taxon>
        <taxon>Pseudonocardiaceae</taxon>
        <taxon>Actinomycetospora</taxon>
    </lineage>
</organism>
<feature type="binding site" evidence="5">
    <location>
        <position position="445"/>
    </location>
    <ligand>
        <name>(2E)-4-hydroxy-3-methylbut-2-enyl diphosphate</name>
        <dbReference type="ChEBI" id="CHEBI:128753"/>
    </ligand>
</feature>
<dbReference type="SUPFAM" id="SSF53167">
    <property type="entry name" value="Purine and uridine phosphorylases"/>
    <property type="match status" value="1"/>
</dbReference>
<dbReference type="Gene3D" id="3.40.1010.20">
    <property type="entry name" value="4-hydroxy-3-methylbut-2-enyl diphosphate reductase, catalytic domain"/>
    <property type="match status" value="2"/>
</dbReference>
<feature type="binding site" evidence="5">
    <location>
        <position position="259"/>
    </location>
    <ligand>
        <name>isopentenyl diphosphate</name>
        <dbReference type="ChEBI" id="CHEBI:128769"/>
    </ligand>
</feature>
<feature type="binding site" evidence="5">
    <location>
        <position position="444"/>
    </location>
    <ligand>
        <name>isopentenyl diphosphate</name>
        <dbReference type="ChEBI" id="CHEBI:128769"/>
    </ligand>
</feature>
<dbReference type="InterPro" id="IPR035994">
    <property type="entry name" value="Nucleoside_phosphorylase_sf"/>
</dbReference>
<keyword evidence="3 5" id="KW-0408">Iron</keyword>
<feature type="binding site" evidence="5">
    <location>
        <position position="487"/>
    </location>
    <ligand>
        <name>isopentenyl diphosphate</name>
        <dbReference type="ChEBI" id="CHEBI:128769"/>
    </ligand>
</feature>
<feature type="binding site" evidence="5">
    <location>
        <position position="342"/>
    </location>
    <ligand>
        <name>(2E)-4-hydroxy-3-methylbut-2-enyl diphosphate</name>
        <dbReference type="ChEBI" id="CHEBI:128753"/>
    </ligand>
</feature>
<keyword evidence="5 6" id="KW-0560">Oxidoreductase</keyword>
<feature type="binding site" evidence="5">
    <location>
        <position position="259"/>
    </location>
    <ligand>
        <name>(2E)-4-hydroxy-3-methylbut-2-enyl diphosphate</name>
        <dbReference type="ChEBI" id="CHEBI:128753"/>
    </ligand>
</feature>
<proteinExistence type="inferred from homology"/>
<comment type="catalytic activity">
    <reaction evidence="5">
        <text>dimethylallyl diphosphate + 2 oxidized [2Fe-2S]-[ferredoxin] + H2O = (2E)-4-hydroxy-3-methylbut-2-enyl diphosphate + 2 reduced [2Fe-2S]-[ferredoxin] + 2 H(+)</text>
        <dbReference type="Rhea" id="RHEA:24825"/>
        <dbReference type="Rhea" id="RHEA-COMP:10000"/>
        <dbReference type="Rhea" id="RHEA-COMP:10001"/>
        <dbReference type="ChEBI" id="CHEBI:15377"/>
        <dbReference type="ChEBI" id="CHEBI:15378"/>
        <dbReference type="ChEBI" id="CHEBI:33737"/>
        <dbReference type="ChEBI" id="CHEBI:33738"/>
        <dbReference type="ChEBI" id="CHEBI:57623"/>
        <dbReference type="ChEBI" id="CHEBI:128753"/>
        <dbReference type="EC" id="1.17.7.4"/>
    </reaction>
</comment>
<feature type="binding site" evidence="5">
    <location>
        <position position="385"/>
    </location>
    <ligand>
        <name>(2E)-4-hydroxy-3-methylbut-2-enyl diphosphate</name>
        <dbReference type="ChEBI" id="CHEBI:128753"/>
    </ligand>
</feature>
<dbReference type="NCBIfam" id="TIGR00216">
    <property type="entry name" value="ispH_lytB"/>
    <property type="match status" value="1"/>
</dbReference>
<dbReference type="HAMAP" id="MF_00191">
    <property type="entry name" value="IspH"/>
    <property type="match status" value="1"/>
</dbReference>
<accession>A0ABS8P7R8</accession>
<feature type="binding site" evidence="5">
    <location>
        <position position="444"/>
    </location>
    <ligand>
        <name>(2E)-4-hydroxy-3-methylbut-2-enyl diphosphate</name>
        <dbReference type="ChEBI" id="CHEBI:128753"/>
    </ligand>
</feature>
<comment type="pathway">
    <text evidence="5">Isoprenoid biosynthesis; isopentenyl diphosphate biosynthesis via DXP pathway; isopentenyl diphosphate from 1-deoxy-D-xylulose 5-phosphate: step 6/6.</text>
</comment>
<feature type="binding site" evidence="5">
    <location>
        <position position="443"/>
    </location>
    <ligand>
        <name>isopentenyl diphosphate</name>
        <dbReference type="ChEBI" id="CHEBI:128769"/>
    </ligand>
</feature>
<dbReference type="Gene3D" id="3.40.50.11270">
    <property type="match status" value="1"/>
</dbReference>
<feature type="binding site" evidence="5">
    <location>
        <position position="487"/>
    </location>
    <ligand>
        <name>dimethylallyl diphosphate</name>
        <dbReference type="ChEBI" id="CHEBI:57623"/>
    </ligand>
</feature>
<keyword evidence="5" id="KW-0414">Isoprene biosynthesis</keyword>
<feature type="binding site" evidence="5">
    <location>
        <position position="445"/>
    </location>
    <ligand>
        <name>isopentenyl diphosphate</name>
        <dbReference type="ChEBI" id="CHEBI:128769"/>
    </ligand>
</feature>
<evidence type="ECO:0000256" key="1">
    <source>
        <dbReference type="ARBA" id="ARBA00022485"/>
    </source>
</evidence>
<keyword evidence="4 5" id="KW-0411">Iron-sulfur</keyword>
<keyword evidence="2 5" id="KW-0479">Metal-binding</keyword>
<keyword evidence="1 5" id="KW-0004">4Fe-4S</keyword>
<feature type="binding site" evidence="5">
    <location>
        <position position="443"/>
    </location>
    <ligand>
        <name>dimethylallyl diphosphate</name>
        <dbReference type="ChEBI" id="CHEBI:57623"/>
    </ligand>
</feature>
<keyword evidence="7" id="KW-1185">Reference proteome</keyword>
<gene>
    <name evidence="5 6" type="primary">ispH</name>
    <name evidence="6" type="ORF">LQ327_13105</name>
</gene>
<feature type="binding site" evidence="5">
    <location>
        <position position="443"/>
    </location>
    <ligand>
        <name>(2E)-4-hydroxy-3-methylbut-2-enyl diphosphate</name>
        <dbReference type="ChEBI" id="CHEBI:128753"/>
    </ligand>
</feature>
<dbReference type="EMBL" id="JAJNDB010000002">
    <property type="protein sequence ID" value="MCD2194312.1"/>
    <property type="molecule type" value="Genomic_DNA"/>
</dbReference>
<comment type="pathway">
    <text evidence="5">Isoprenoid biosynthesis; dimethylallyl diphosphate biosynthesis; dimethylallyl diphosphate from (2E)-4-hydroxy-3-methylbutenyl diphosphate: step 1/1.</text>
</comment>
<evidence type="ECO:0000313" key="7">
    <source>
        <dbReference type="Proteomes" id="UP001199469"/>
    </source>
</evidence>
<dbReference type="Pfam" id="PF02401">
    <property type="entry name" value="LYTB"/>
    <property type="match status" value="1"/>
</dbReference>
<comment type="similarity">
    <text evidence="5">Belongs to the IspH family.</text>
</comment>
<reference evidence="6 7" key="1">
    <citation type="submission" date="2021-11" db="EMBL/GenBank/DDBJ databases">
        <title>Draft genome sequence of Actinomycetospora sp. SF1 isolated from the rhizosphere soil.</title>
        <authorList>
            <person name="Duangmal K."/>
            <person name="Chantavorakit T."/>
        </authorList>
    </citation>
    <scope>NUCLEOTIDE SEQUENCE [LARGE SCALE GENOMIC DNA]</scope>
    <source>
        <strain evidence="6 7">TBRC 5722</strain>
    </source>
</reference>
<evidence type="ECO:0000313" key="6">
    <source>
        <dbReference type="EMBL" id="MCD2194312.1"/>
    </source>
</evidence>
<evidence type="ECO:0000256" key="3">
    <source>
        <dbReference type="ARBA" id="ARBA00023004"/>
    </source>
</evidence>
<dbReference type="InterPro" id="IPR003451">
    <property type="entry name" value="LytB/IspH"/>
</dbReference>
<feature type="binding site" evidence="5">
    <location>
        <position position="292"/>
    </location>
    <ligand>
        <name>dimethylallyl diphosphate</name>
        <dbReference type="ChEBI" id="CHEBI:57623"/>
    </ligand>
</feature>
<feature type="binding site" evidence="5">
    <location>
        <position position="292"/>
    </location>
    <ligand>
        <name>isopentenyl diphosphate</name>
        <dbReference type="ChEBI" id="CHEBI:128769"/>
    </ligand>
</feature>
<dbReference type="PANTHER" id="PTHR30426:SF0">
    <property type="entry name" value="4-HYDROXY-3-METHYLBUT-2-ENYL DIPHOSPHATE REDUCTASE"/>
    <property type="match status" value="1"/>
</dbReference>
<evidence type="ECO:0000256" key="4">
    <source>
        <dbReference type="ARBA" id="ARBA00023014"/>
    </source>
</evidence>
<dbReference type="GO" id="GO:0051745">
    <property type="term" value="F:4-hydroxy-3-methylbut-2-enyl diphosphate reductase activity"/>
    <property type="evidence" value="ECO:0007669"/>
    <property type="project" value="UniProtKB-EC"/>
</dbReference>
<feature type="binding site" evidence="5">
    <location>
        <position position="314"/>
    </location>
    <ligand>
        <name>[4Fe-4S] cluster</name>
        <dbReference type="ChEBI" id="CHEBI:49883"/>
    </ligand>
</feature>
<feature type="binding site" evidence="5">
    <location>
        <position position="445"/>
    </location>
    <ligand>
        <name>dimethylallyl diphosphate</name>
        <dbReference type="ChEBI" id="CHEBI:57623"/>
    </ligand>
</feature>
<feature type="binding site" evidence="5">
    <location>
        <position position="292"/>
    </location>
    <ligand>
        <name>(2E)-4-hydroxy-3-methylbut-2-enyl diphosphate</name>
        <dbReference type="ChEBI" id="CHEBI:128753"/>
    </ligand>
</feature>
<evidence type="ECO:0000256" key="2">
    <source>
        <dbReference type="ARBA" id="ARBA00022723"/>
    </source>
</evidence>
<evidence type="ECO:0000256" key="5">
    <source>
        <dbReference type="HAMAP-Rule" id="MF_00191"/>
    </source>
</evidence>
<dbReference type="Gene3D" id="3.40.50.1580">
    <property type="entry name" value="Nucleoside phosphorylase domain"/>
    <property type="match status" value="1"/>
</dbReference>
<feature type="binding site" evidence="5">
    <location>
        <position position="487"/>
    </location>
    <ligand>
        <name>(2E)-4-hydroxy-3-methylbut-2-enyl diphosphate</name>
        <dbReference type="ChEBI" id="CHEBI:128753"/>
    </ligand>
</feature>
<sequence>MIETGPVVATPLAIERRAVAGPGDSCVPTASVVRTGAGRRRSLAAAARLGSRPRVVAGVAGAPAEGLLPGDLVVADEVRGPDGRSVRVASAPLLAAALRAAGLTVHVGPIVSADHVVTGAQRAALSQPRCQERFILTSDVSDGPSLTQDGRAPLAVDTESAWLAPDDDRTPFAVVRAIVDTPHHPLVHPGTVGRGIAALRALRRAAPVLAAWCAALGPREVLLAEPRSFCAGVERAIATVEQALDRHGAPVYVRRQIVHNSHVVADLERRGAVFVQEADEVPTGSTLVLAAHGVAPSVRRTAASRRLAVVDATCPLVTKVHAGVRRHAGHGATVFLIGHAEHEEVEGTVGEGVEARGTVIVVGSEAEAEAVTAADPARVASAVQTTLAVDEAERIAAVLRRRFPALVEPRSADICYATTNRQAAVRAVAAEADRLVVVGSANSSNSVRLAEVGARAGVAARRVDRPDELDLSWLAAARRVAVTAGASAPDHLVDGGVGSVVDLLRGLGPVTVTPRPTTTEDVRFTLPKEVS</sequence>
<feature type="binding site" evidence="5">
    <location>
        <position position="230"/>
    </location>
    <ligand>
        <name>[4Fe-4S] cluster</name>
        <dbReference type="ChEBI" id="CHEBI:49883"/>
    </ligand>
</feature>
<feature type="binding site" evidence="5">
    <location>
        <position position="259"/>
    </location>
    <ligand>
        <name>dimethylallyl diphosphate</name>
        <dbReference type="ChEBI" id="CHEBI:57623"/>
    </ligand>
</feature>
<feature type="binding site" evidence="5">
    <location>
        <position position="342"/>
    </location>
    <ligand>
        <name>isopentenyl diphosphate</name>
        <dbReference type="ChEBI" id="CHEBI:128769"/>
    </ligand>
</feature>
<dbReference type="CDD" id="cd13944">
    <property type="entry name" value="lytB_ispH"/>
    <property type="match status" value="1"/>
</dbReference>
<feature type="binding site" evidence="5">
    <location>
        <position position="444"/>
    </location>
    <ligand>
        <name>dimethylallyl diphosphate</name>
        <dbReference type="ChEBI" id="CHEBI:57623"/>
    </ligand>
</feature>
<name>A0ABS8P7R8_9PSEU</name>
<comment type="function">
    <text evidence="5">Catalyzes the conversion of 1-hydroxy-2-methyl-2-(E)-butenyl 4-diphosphate (HMBPP) into a mixture of isopentenyl diphosphate (IPP) and dimethylallyl diphosphate (DMAPP). Acts in the terminal step of the DOXP/MEP pathway for isoprenoid precursor biosynthesis.</text>
</comment>
<feature type="binding site" evidence="5">
    <location>
        <position position="342"/>
    </location>
    <ligand>
        <name>dimethylallyl diphosphate</name>
        <dbReference type="ChEBI" id="CHEBI:57623"/>
    </ligand>
</feature>
<dbReference type="PANTHER" id="PTHR30426">
    <property type="entry name" value="4-HYDROXY-3-METHYLBUT-2-ENYL DIPHOSPHATE REDUCTASE"/>
    <property type="match status" value="1"/>
</dbReference>
<protein>
    <recommendedName>
        <fullName evidence="5">4-hydroxy-3-methylbut-2-enyl diphosphate reductase</fullName>
        <shortName evidence="5">HMBPP reductase</shortName>
        <ecNumber evidence="5">1.17.7.4</ecNumber>
    </recommendedName>
</protein>
<feature type="active site" description="Proton donor" evidence="5">
    <location>
        <position position="344"/>
    </location>
</feature>
<dbReference type="EC" id="1.17.7.4" evidence="5"/>
<comment type="caution">
    <text evidence="6">The sequence shown here is derived from an EMBL/GenBank/DDBJ whole genome shotgun (WGS) entry which is preliminary data.</text>
</comment>
<dbReference type="Proteomes" id="UP001199469">
    <property type="component" value="Unassembled WGS sequence"/>
</dbReference>
<dbReference type="RefSeq" id="WP_230734185.1">
    <property type="nucleotide sequence ID" value="NZ_JAJNDB010000002.1"/>
</dbReference>